<evidence type="ECO:0000313" key="2">
    <source>
        <dbReference type="WBParaSite" id="ES5_v2.g14433.t1"/>
    </source>
</evidence>
<protein>
    <submittedName>
        <fullName evidence="2">Uncharacterized protein</fullName>
    </submittedName>
</protein>
<reference evidence="2" key="1">
    <citation type="submission" date="2022-11" db="UniProtKB">
        <authorList>
            <consortium name="WormBaseParasite"/>
        </authorList>
    </citation>
    <scope>IDENTIFICATION</scope>
</reference>
<dbReference type="Proteomes" id="UP000887579">
    <property type="component" value="Unplaced"/>
</dbReference>
<sequence>MMVTNYDNFRQTCQPQIFSFSKTIMKYVLLNPESPETYLKTIKSCKLLFLKNPILIIPILRYTKFDGWKYCCTNEMETFYNGLQNIDLDKIQSKIWITEILRVFPDSSKTIASKIVPKIYRCDAKMLQLENQNISFQDFQFLSAFVDNEINFHEVTVEKEDGNVVLIDELCQNLSDVVIFI</sequence>
<evidence type="ECO:0000313" key="1">
    <source>
        <dbReference type="Proteomes" id="UP000887579"/>
    </source>
</evidence>
<proteinExistence type="predicted"/>
<organism evidence="1 2">
    <name type="scientific">Panagrolaimus sp. ES5</name>
    <dbReference type="NCBI Taxonomy" id="591445"/>
    <lineage>
        <taxon>Eukaryota</taxon>
        <taxon>Metazoa</taxon>
        <taxon>Ecdysozoa</taxon>
        <taxon>Nematoda</taxon>
        <taxon>Chromadorea</taxon>
        <taxon>Rhabditida</taxon>
        <taxon>Tylenchina</taxon>
        <taxon>Panagrolaimomorpha</taxon>
        <taxon>Panagrolaimoidea</taxon>
        <taxon>Panagrolaimidae</taxon>
        <taxon>Panagrolaimus</taxon>
    </lineage>
</organism>
<name>A0AC34FB21_9BILA</name>
<accession>A0AC34FB21</accession>
<dbReference type="WBParaSite" id="ES5_v2.g14433.t1">
    <property type="protein sequence ID" value="ES5_v2.g14433.t1"/>
    <property type="gene ID" value="ES5_v2.g14433"/>
</dbReference>